<dbReference type="Proteomes" id="UP000243217">
    <property type="component" value="Unassembled WGS sequence"/>
</dbReference>
<reference evidence="1 2" key="1">
    <citation type="journal article" date="2014" name="Genome Biol. Evol.">
        <title>The secreted proteins of Achlya hypogyna and Thraustotheca clavata identify the ancestral oomycete secretome and reveal gene acquisitions by horizontal gene transfer.</title>
        <authorList>
            <person name="Misner I."/>
            <person name="Blouin N."/>
            <person name="Leonard G."/>
            <person name="Richards T.A."/>
            <person name="Lane C.E."/>
        </authorList>
    </citation>
    <scope>NUCLEOTIDE SEQUENCE [LARGE SCALE GENOMIC DNA]</scope>
    <source>
        <strain evidence="1 2">ATCC 34112</strain>
    </source>
</reference>
<gene>
    <name evidence="1" type="ORF">THRCLA_02669</name>
</gene>
<comment type="caution">
    <text evidence="1">The sequence shown here is derived from an EMBL/GenBank/DDBJ whole genome shotgun (WGS) entry which is preliminary data.</text>
</comment>
<dbReference type="AlphaFoldDB" id="A0A1W0A4H9"/>
<evidence type="ECO:0000313" key="2">
    <source>
        <dbReference type="Proteomes" id="UP000243217"/>
    </source>
</evidence>
<accession>A0A1W0A4H9</accession>
<organism evidence="1 2">
    <name type="scientific">Thraustotheca clavata</name>
    <dbReference type="NCBI Taxonomy" id="74557"/>
    <lineage>
        <taxon>Eukaryota</taxon>
        <taxon>Sar</taxon>
        <taxon>Stramenopiles</taxon>
        <taxon>Oomycota</taxon>
        <taxon>Saprolegniomycetes</taxon>
        <taxon>Saprolegniales</taxon>
        <taxon>Achlyaceae</taxon>
        <taxon>Thraustotheca</taxon>
    </lineage>
</organism>
<dbReference type="EMBL" id="JNBS01000496">
    <property type="protein sequence ID" value="OQS05155.1"/>
    <property type="molecule type" value="Genomic_DNA"/>
</dbReference>
<sequence length="164" mass="18223">MSQSVHCTCAQMYTKFPASGISFRIDPINLIVVSQGFCGSTCAVFTSYIQAHTLAKIVALGGYHEKPKQIFAFPGGQYINMGDYAKLVDSLKTYSKYESAIEPLIPRVPTSGCSEHTRVTFLSIWPWGNYGLSDLPLEYTFVLADYSIMYPSHPQKTVPSTLKF</sequence>
<dbReference type="OrthoDB" id="27214at2759"/>
<proteinExistence type="predicted"/>
<name>A0A1W0A4H9_9STRA</name>
<evidence type="ECO:0000313" key="1">
    <source>
        <dbReference type="EMBL" id="OQS05155.1"/>
    </source>
</evidence>
<keyword evidence="2" id="KW-1185">Reference proteome</keyword>
<dbReference type="STRING" id="74557.A0A1W0A4H9"/>
<protein>
    <submittedName>
        <fullName evidence="1">Uncharacterized protein</fullName>
    </submittedName>
</protein>